<comment type="subcellular location">
    <subcellularLocation>
        <location evidence="1">Secreted</location>
    </subcellularLocation>
</comment>
<accession>A0A9D5A1M1</accession>
<dbReference type="EMBL" id="JAMSHJ010000007">
    <property type="protein sequence ID" value="KAI5392094.1"/>
    <property type="molecule type" value="Genomic_DNA"/>
</dbReference>
<keyword evidence="8" id="KW-1185">Reference proteome</keyword>
<evidence type="ECO:0000256" key="6">
    <source>
        <dbReference type="SAM" id="SignalP"/>
    </source>
</evidence>
<dbReference type="GO" id="GO:0016671">
    <property type="term" value="F:oxidoreductase activity, acting on a sulfur group of donors, disulfide as acceptor"/>
    <property type="evidence" value="ECO:0007669"/>
    <property type="project" value="InterPro"/>
</dbReference>
<evidence type="ECO:0000256" key="2">
    <source>
        <dbReference type="ARBA" id="ARBA00005679"/>
    </source>
</evidence>
<dbReference type="InterPro" id="IPR004911">
    <property type="entry name" value="Interferon-induced_GILT"/>
</dbReference>
<evidence type="ECO:0000256" key="5">
    <source>
        <dbReference type="ARBA" id="ARBA00023180"/>
    </source>
</evidence>
<keyword evidence="3" id="KW-0964">Secreted</keyword>
<dbReference type="GO" id="GO:0005576">
    <property type="term" value="C:extracellular region"/>
    <property type="evidence" value="ECO:0007669"/>
    <property type="project" value="UniProtKB-SubCell"/>
</dbReference>
<evidence type="ECO:0000256" key="3">
    <source>
        <dbReference type="ARBA" id="ARBA00022525"/>
    </source>
</evidence>
<gene>
    <name evidence="7" type="ORF">KIW84_076764</name>
</gene>
<dbReference type="Pfam" id="PF03227">
    <property type="entry name" value="GILT"/>
    <property type="match status" value="1"/>
</dbReference>
<feature type="chain" id="PRO_5039434822" description="Gamma-interferon-inducible lysosomal thiol reductase" evidence="6">
    <location>
        <begin position="26"/>
        <end position="215"/>
    </location>
</feature>
<evidence type="ECO:0000256" key="1">
    <source>
        <dbReference type="ARBA" id="ARBA00004613"/>
    </source>
</evidence>
<comment type="similarity">
    <text evidence="2">Belongs to the GILT family.</text>
</comment>
<feature type="signal peptide" evidence="6">
    <location>
        <begin position="1"/>
        <end position="25"/>
    </location>
</feature>
<dbReference type="Gramene" id="Psat07G0676400-T1">
    <property type="protein sequence ID" value="KAI5392094.1"/>
    <property type="gene ID" value="KIW84_076764"/>
</dbReference>
<comment type="caution">
    <text evidence="7">The sequence shown here is derived from an EMBL/GenBank/DDBJ whole genome shotgun (WGS) entry which is preliminary data.</text>
</comment>
<keyword evidence="5" id="KW-0325">Glycoprotein</keyword>
<dbReference type="PANTHER" id="PTHR13234:SF8">
    <property type="entry name" value="GAMMA-INTERFERON-INDUCIBLE LYSOSOMAL THIOL REDUCTASE"/>
    <property type="match status" value="1"/>
</dbReference>
<evidence type="ECO:0000313" key="7">
    <source>
        <dbReference type="EMBL" id="KAI5392094.1"/>
    </source>
</evidence>
<evidence type="ECO:0000256" key="4">
    <source>
        <dbReference type="ARBA" id="ARBA00022729"/>
    </source>
</evidence>
<reference evidence="7 8" key="1">
    <citation type="journal article" date="2022" name="Nat. Genet.">
        <title>Improved pea reference genome and pan-genome highlight genomic features and evolutionary characteristics.</title>
        <authorList>
            <person name="Yang T."/>
            <person name="Liu R."/>
            <person name="Luo Y."/>
            <person name="Hu S."/>
            <person name="Wang D."/>
            <person name="Wang C."/>
            <person name="Pandey M.K."/>
            <person name="Ge S."/>
            <person name="Xu Q."/>
            <person name="Li N."/>
            <person name="Li G."/>
            <person name="Huang Y."/>
            <person name="Saxena R.K."/>
            <person name="Ji Y."/>
            <person name="Li M."/>
            <person name="Yan X."/>
            <person name="He Y."/>
            <person name="Liu Y."/>
            <person name="Wang X."/>
            <person name="Xiang C."/>
            <person name="Varshney R.K."/>
            <person name="Ding H."/>
            <person name="Gao S."/>
            <person name="Zong X."/>
        </authorList>
    </citation>
    <scope>NUCLEOTIDE SEQUENCE [LARGE SCALE GENOMIC DNA]</scope>
    <source>
        <strain evidence="7 8">cv. Zhongwan 6</strain>
    </source>
</reference>
<dbReference type="PANTHER" id="PTHR13234">
    <property type="entry name" value="GAMMA-INTERFERON INDUCIBLE LYSOSOMAL THIOL REDUCTASE GILT"/>
    <property type="match status" value="1"/>
</dbReference>
<evidence type="ECO:0008006" key="9">
    <source>
        <dbReference type="Google" id="ProtNLM"/>
    </source>
</evidence>
<dbReference type="Proteomes" id="UP001058974">
    <property type="component" value="Chromosome 7"/>
</dbReference>
<dbReference type="AlphaFoldDB" id="A0A9D5A1M1"/>
<sequence>MASPTSFCFLSLILFLLMIINPSQSHSSELKNGANDFVHVSLYYESLCPYSKDFILKSLQNFIKLDVMSVVSLRLVPYGNAATSQNGTVSCQHGPDECYYNIIEACAIEAWSMKLSLPFIFCVENGLFTSKTPNLWQSCSNLLRLDPKTIQNCYSSGHGNELHISNGKETNGLNPPLTHTPWLVVNGQNVVANDDLAIYVCNAYKGPIKFKACQR</sequence>
<proteinExistence type="inferred from homology"/>
<protein>
    <recommendedName>
        <fullName evidence="9">Gamma-interferon-inducible lysosomal thiol reductase</fullName>
    </recommendedName>
</protein>
<evidence type="ECO:0000313" key="8">
    <source>
        <dbReference type="Proteomes" id="UP001058974"/>
    </source>
</evidence>
<keyword evidence="4 6" id="KW-0732">Signal</keyword>
<name>A0A9D5A1M1_PEA</name>
<organism evidence="7 8">
    <name type="scientific">Pisum sativum</name>
    <name type="common">Garden pea</name>
    <name type="synonym">Lathyrus oleraceus</name>
    <dbReference type="NCBI Taxonomy" id="3888"/>
    <lineage>
        <taxon>Eukaryota</taxon>
        <taxon>Viridiplantae</taxon>
        <taxon>Streptophyta</taxon>
        <taxon>Embryophyta</taxon>
        <taxon>Tracheophyta</taxon>
        <taxon>Spermatophyta</taxon>
        <taxon>Magnoliopsida</taxon>
        <taxon>eudicotyledons</taxon>
        <taxon>Gunneridae</taxon>
        <taxon>Pentapetalae</taxon>
        <taxon>rosids</taxon>
        <taxon>fabids</taxon>
        <taxon>Fabales</taxon>
        <taxon>Fabaceae</taxon>
        <taxon>Papilionoideae</taxon>
        <taxon>50 kb inversion clade</taxon>
        <taxon>NPAAA clade</taxon>
        <taxon>Hologalegina</taxon>
        <taxon>IRL clade</taxon>
        <taxon>Fabeae</taxon>
        <taxon>Lathyrus</taxon>
    </lineage>
</organism>